<dbReference type="EMBL" id="AVOT02014315">
    <property type="protein sequence ID" value="MBW0497688.1"/>
    <property type="molecule type" value="Genomic_DNA"/>
</dbReference>
<gene>
    <name evidence="2" type="ORF">O181_037403</name>
</gene>
<evidence type="ECO:0000256" key="1">
    <source>
        <dbReference type="SAM" id="MobiDB-lite"/>
    </source>
</evidence>
<sequence length="97" mass="10362">MTIKHSPQVKNKISQRNPAVLTPTTRVPLDHTPSVQQLSANLDRGPSIGGASPSRRGGVKSQRSRSFSALLGHYPGISEGSRGRGGGVCGRERFWGQ</sequence>
<accession>A0A9Q3D9B7</accession>
<comment type="caution">
    <text evidence="2">The sequence shown here is derived from an EMBL/GenBank/DDBJ whole genome shotgun (WGS) entry which is preliminary data.</text>
</comment>
<reference evidence="2" key="1">
    <citation type="submission" date="2021-03" db="EMBL/GenBank/DDBJ databases">
        <title>Draft genome sequence of rust myrtle Austropuccinia psidii MF-1, a brazilian biotype.</title>
        <authorList>
            <person name="Quecine M.C."/>
            <person name="Pachon D.M.R."/>
            <person name="Bonatelli M.L."/>
            <person name="Correr F.H."/>
            <person name="Franceschini L.M."/>
            <person name="Leite T.F."/>
            <person name="Margarido G.R.A."/>
            <person name="Almeida C.A."/>
            <person name="Ferrarezi J.A."/>
            <person name="Labate C.A."/>
        </authorList>
    </citation>
    <scope>NUCLEOTIDE SEQUENCE</scope>
    <source>
        <strain evidence="2">MF-1</strain>
    </source>
</reference>
<dbReference type="AlphaFoldDB" id="A0A9Q3D9B7"/>
<feature type="compositionally biased region" description="Polar residues" evidence="1">
    <location>
        <begin position="8"/>
        <end position="25"/>
    </location>
</feature>
<organism evidence="2 3">
    <name type="scientific">Austropuccinia psidii MF-1</name>
    <dbReference type="NCBI Taxonomy" id="1389203"/>
    <lineage>
        <taxon>Eukaryota</taxon>
        <taxon>Fungi</taxon>
        <taxon>Dikarya</taxon>
        <taxon>Basidiomycota</taxon>
        <taxon>Pucciniomycotina</taxon>
        <taxon>Pucciniomycetes</taxon>
        <taxon>Pucciniales</taxon>
        <taxon>Sphaerophragmiaceae</taxon>
        <taxon>Austropuccinia</taxon>
    </lineage>
</organism>
<proteinExistence type="predicted"/>
<protein>
    <submittedName>
        <fullName evidence="2">Uncharacterized protein</fullName>
    </submittedName>
</protein>
<keyword evidence="3" id="KW-1185">Reference proteome</keyword>
<evidence type="ECO:0000313" key="3">
    <source>
        <dbReference type="Proteomes" id="UP000765509"/>
    </source>
</evidence>
<feature type="region of interest" description="Disordered" evidence="1">
    <location>
        <begin position="1"/>
        <end position="97"/>
    </location>
</feature>
<evidence type="ECO:0000313" key="2">
    <source>
        <dbReference type="EMBL" id="MBW0497688.1"/>
    </source>
</evidence>
<name>A0A9Q3D9B7_9BASI</name>
<dbReference type="Proteomes" id="UP000765509">
    <property type="component" value="Unassembled WGS sequence"/>
</dbReference>